<feature type="signal peptide" evidence="1">
    <location>
        <begin position="1"/>
        <end position="17"/>
    </location>
</feature>
<dbReference type="Proteomes" id="UP000294444">
    <property type="component" value="Chromosome"/>
</dbReference>
<reference evidence="2 3" key="1">
    <citation type="submission" date="2019-03" db="EMBL/GenBank/DDBJ databases">
        <authorList>
            <person name="Che Y."/>
            <person name="Zhou L."/>
        </authorList>
    </citation>
    <scope>NUCLEOTIDE SEQUENCE [LARGE SCALE GENOMIC DNA]</scope>
    <source>
        <strain evidence="2 3">AIFJ1607</strain>
    </source>
</reference>
<protein>
    <submittedName>
        <fullName evidence="2">Holliday junction resolvase</fullName>
    </submittedName>
</protein>
<name>A0A4P7CHK6_9PAST</name>
<dbReference type="EMBL" id="CP038145">
    <property type="protein sequence ID" value="QBQ63072.1"/>
    <property type="molecule type" value="Genomic_DNA"/>
</dbReference>
<organism evidence="2 3">
    <name type="scientific">Actinobacillus indolicus</name>
    <dbReference type="NCBI Taxonomy" id="51049"/>
    <lineage>
        <taxon>Bacteria</taxon>
        <taxon>Pseudomonadati</taxon>
        <taxon>Pseudomonadota</taxon>
        <taxon>Gammaproteobacteria</taxon>
        <taxon>Pasteurellales</taxon>
        <taxon>Pasteurellaceae</taxon>
        <taxon>Actinobacillus</taxon>
    </lineage>
</organism>
<keyword evidence="1" id="KW-0732">Signal</keyword>
<evidence type="ECO:0000256" key="1">
    <source>
        <dbReference type="SAM" id="SignalP"/>
    </source>
</evidence>
<sequence>MKLVKLLPTFAAAAVLAACSTVSDVASSTVDAVGNAGSAVVDGAKAAGGAVVDGAKAAGGAVANGASAVGTAVSDGATAAKDMVTGSKTIAYTCSVNGKTNQPVSAVYTFNNGEPSTATVTINKKVVGKNLKVDATYKDGVKFVSGTNVWSLDTGFNAKTAETTVPVMFTANNQILAKNCAVAK</sequence>
<dbReference type="KEGG" id="aio:EXH44_01910"/>
<keyword evidence="3" id="KW-1185">Reference proteome</keyword>
<dbReference type="RefSeq" id="WP_162856029.1">
    <property type="nucleotide sequence ID" value="NZ_CP038145.1"/>
</dbReference>
<feature type="chain" id="PRO_5020548624" evidence="1">
    <location>
        <begin position="18"/>
        <end position="184"/>
    </location>
</feature>
<gene>
    <name evidence="2" type="ORF">EXH44_01910</name>
</gene>
<evidence type="ECO:0000313" key="3">
    <source>
        <dbReference type="Proteomes" id="UP000294444"/>
    </source>
</evidence>
<accession>A0A4P7CHK6</accession>
<evidence type="ECO:0000313" key="2">
    <source>
        <dbReference type="EMBL" id="QBQ63072.1"/>
    </source>
</evidence>
<dbReference type="AlphaFoldDB" id="A0A4P7CHK6"/>
<dbReference type="PROSITE" id="PS51257">
    <property type="entry name" value="PROKAR_LIPOPROTEIN"/>
    <property type="match status" value="1"/>
</dbReference>
<proteinExistence type="predicted"/>